<keyword evidence="1" id="KW-0472">Membrane</keyword>
<gene>
    <name evidence="3" type="ORF">H7U32_07760</name>
</gene>
<sequence length="194" mass="21665">MDRETSGMRRADADGACADADNRGGYVWDRAGRDEREWQRPPERITRAWMVQGLIMAAALAAAAVVTAAVCQINGWWNFWTVALAVVLAVLAVAALASIPVSNRYDYEFNQFSIGERDVRIRKGWLFRSMTTVPYNRVQHVDTKQGPVLRAFGLMTVQVHTAVGEHEIEGLDVDQAHRVVELIAARAREAKEDL</sequence>
<comment type="caution">
    <text evidence="3">The sequence shown here is derived from an EMBL/GenBank/DDBJ whole genome shotgun (WGS) entry which is preliminary data.</text>
</comment>
<dbReference type="InterPro" id="IPR005182">
    <property type="entry name" value="YdbS-like_PH"/>
</dbReference>
<proteinExistence type="predicted"/>
<dbReference type="AlphaFoldDB" id="A0A938WYZ2"/>
<dbReference type="Proteomes" id="UP000718821">
    <property type="component" value="Unassembled WGS sequence"/>
</dbReference>
<keyword evidence="1" id="KW-0812">Transmembrane</keyword>
<dbReference type="PANTHER" id="PTHR34473">
    <property type="entry name" value="UPF0699 TRANSMEMBRANE PROTEIN YDBS"/>
    <property type="match status" value="1"/>
</dbReference>
<reference evidence="3" key="2">
    <citation type="journal article" date="2021" name="Sci. Rep.">
        <title>The distribution of antibiotic resistance genes in chicken gut microbiota commensals.</title>
        <authorList>
            <person name="Juricova H."/>
            <person name="Matiasovicova J."/>
            <person name="Kubasova T."/>
            <person name="Cejkova D."/>
            <person name="Rychlik I."/>
        </authorList>
    </citation>
    <scope>NUCLEOTIDE SEQUENCE</scope>
    <source>
        <strain evidence="3">An836</strain>
    </source>
</reference>
<feature type="transmembrane region" description="Helical" evidence="1">
    <location>
        <begin position="49"/>
        <end position="70"/>
    </location>
</feature>
<keyword evidence="4" id="KW-1185">Reference proteome</keyword>
<feature type="domain" description="YdbS-like PH" evidence="2">
    <location>
        <begin position="109"/>
        <end position="183"/>
    </location>
</feature>
<accession>A0A938WYZ2</accession>
<dbReference type="RefSeq" id="WP_204469503.1">
    <property type="nucleotide sequence ID" value="NZ_JACLYU010000017.1"/>
</dbReference>
<evidence type="ECO:0000313" key="4">
    <source>
        <dbReference type="Proteomes" id="UP000718821"/>
    </source>
</evidence>
<evidence type="ECO:0000256" key="1">
    <source>
        <dbReference type="SAM" id="Phobius"/>
    </source>
</evidence>
<evidence type="ECO:0000313" key="3">
    <source>
        <dbReference type="EMBL" id="MBM6700185.1"/>
    </source>
</evidence>
<reference evidence="3" key="1">
    <citation type="submission" date="2020-08" db="EMBL/GenBank/DDBJ databases">
        <authorList>
            <person name="Cejkova D."/>
            <person name="Kubasova T."/>
            <person name="Jahodarova E."/>
            <person name="Rychlik I."/>
        </authorList>
    </citation>
    <scope>NUCLEOTIDE SEQUENCE</scope>
    <source>
        <strain evidence="3">An836</strain>
    </source>
</reference>
<feature type="transmembrane region" description="Helical" evidence="1">
    <location>
        <begin position="76"/>
        <end position="99"/>
    </location>
</feature>
<protein>
    <submittedName>
        <fullName evidence="3">PH domain-containing protein</fullName>
    </submittedName>
</protein>
<name>A0A938WYZ2_9BIFI</name>
<evidence type="ECO:0000259" key="2">
    <source>
        <dbReference type="Pfam" id="PF03703"/>
    </source>
</evidence>
<organism evidence="3 4">
    <name type="scientific">Bifidobacterium pullorum subsp. saeculare</name>
    <dbReference type="NCBI Taxonomy" id="78257"/>
    <lineage>
        <taxon>Bacteria</taxon>
        <taxon>Bacillati</taxon>
        <taxon>Actinomycetota</taxon>
        <taxon>Actinomycetes</taxon>
        <taxon>Bifidobacteriales</taxon>
        <taxon>Bifidobacteriaceae</taxon>
        <taxon>Bifidobacterium</taxon>
    </lineage>
</organism>
<dbReference type="Pfam" id="PF03703">
    <property type="entry name" value="bPH_2"/>
    <property type="match status" value="1"/>
</dbReference>
<dbReference type="PANTHER" id="PTHR34473:SF3">
    <property type="entry name" value="TRANSMEMBRANE PROTEIN-RELATED"/>
    <property type="match status" value="1"/>
</dbReference>
<keyword evidence="1" id="KW-1133">Transmembrane helix</keyword>
<dbReference type="EMBL" id="JACLYU010000017">
    <property type="protein sequence ID" value="MBM6700185.1"/>
    <property type="molecule type" value="Genomic_DNA"/>
</dbReference>